<proteinExistence type="predicted"/>
<accession>A0A453N314</accession>
<dbReference type="Proteomes" id="UP000015105">
    <property type="component" value="Chromosome 6D"/>
</dbReference>
<dbReference type="EnsemblPlants" id="AET6Gv20192300.6">
    <property type="protein sequence ID" value="AET6Gv20192300.6"/>
    <property type="gene ID" value="AET6Gv20192300"/>
</dbReference>
<sequence length="107" mass="12499">QKQTLVVDMMELIFCTRHKMTVQLYMLCDIPVEQKLTSVVDMMELIFRTAHKMIDQLYVISDVLVEWESTVTFCWLRCRNGLSSVVYSTFMLGAEIEPICSMHTLQL</sequence>
<reference evidence="2" key="1">
    <citation type="journal article" date="2014" name="Science">
        <title>Ancient hybridizations among the ancestral genomes of bread wheat.</title>
        <authorList>
            <consortium name="International Wheat Genome Sequencing Consortium,"/>
            <person name="Marcussen T."/>
            <person name="Sandve S.R."/>
            <person name="Heier L."/>
            <person name="Spannagl M."/>
            <person name="Pfeifer M."/>
            <person name="Jakobsen K.S."/>
            <person name="Wulff B.B."/>
            <person name="Steuernagel B."/>
            <person name="Mayer K.F."/>
            <person name="Olsen O.A."/>
        </authorList>
    </citation>
    <scope>NUCLEOTIDE SEQUENCE [LARGE SCALE GENOMIC DNA]</scope>
    <source>
        <strain evidence="2">cv. AL8/78</strain>
    </source>
</reference>
<reference evidence="2" key="2">
    <citation type="journal article" date="2017" name="Nat. Plants">
        <title>The Aegilops tauschii genome reveals multiple impacts of transposons.</title>
        <authorList>
            <person name="Zhao G."/>
            <person name="Zou C."/>
            <person name="Li K."/>
            <person name="Wang K."/>
            <person name="Li T."/>
            <person name="Gao L."/>
            <person name="Zhang X."/>
            <person name="Wang H."/>
            <person name="Yang Z."/>
            <person name="Liu X."/>
            <person name="Jiang W."/>
            <person name="Mao L."/>
            <person name="Kong X."/>
            <person name="Jiao Y."/>
            <person name="Jia J."/>
        </authorList>
    </citation>
    <scope>NUCLEOTIDE SEQUENCE [LARGE SCALE GENOMIC DNA]</scope>
    <source>
        <strain evidence="2">cv. AL8/78</strain>
    </source>
</reference>
<dbReference type="AlphaFoldDB" id="A0A453N314"/>
<protein>
    <submittedName>
        <fullName evidence="1">Uncharacterized protein</fullName>
    </submittedName>
</protein>
<reference evidence="1" key="4">
    <citation type="submission" date="2019-03" db="UniProtKB">
        <authorList>
            <consortium name="EnsemblPlants"/>
        </authorList>
    </citation>
    <scope>IDENTIFICATION</scope>
</reference>
<dbReference type="Gramene" id="AET6Gv20192300.6">
    <property type="protein sequence ID" value="AET6Gv20192300.6"/>
    <property type="gene ID" value="AET6Gv20192300"/>
</dbReference>
<reference evidence="1" key="3">
    <citation type="journal article" date="2017" name="Nature">
        <title>Genome sequence of the progenitor of the wheat D genome Aegilops tauschii.</title>
        <authorList>
            <person name="Luo M.C."/>
            <person name="Gu Y.Q."/>
            <person name="Puiu D."/>
            <person name="Wang H."/>
            <person name="Twardziok S.O."/>
            <person name="Deal K.R."/>
            <person name="Huo N."/>
            <person name="Zhu T."/>
            <person name="Wang L."/>
            <person name="Wang Y."/>
            <person name="McGuire P.E."/>
            <person name="Liu S."/>
            <person name="Long H."/>
            <person name="Ramasamy R.K."/>
            <person name="Rodriguez J.C."/>
            <person name="Van S.L."/>
            <person name="Yuan L."/>
            <person name="Wang Z."/>
            <person name="Xia Z."/>
            <person name="Xiao L."/>
            <person name="Anderson O.D."/>
            <person name="Ouyang S."/>
            <person name="Liang Y."/>
            <person name="Zimin A.V."/>
            <person name="Pertea G."/>
            <person name="Qi P."/>
            <person name="Bennetzen J.L."/>
            <person name="Dai X."/>
            <person name="Dawson M.W."/>
            <person name="Muller H.G."/>
            <person name="Kugler K."/>
            <person name="Rivarola-Duarte L."/>
            <person name="Spannagl M."/>
            <person name="Mayer K.F.X."/>
            <person name="Lu F.H."/>
            <person name="Bevan M.W."/>
            <person name="Leroy P."/>
            <person name="Li P."/>
            <person name="You F.M."/>
            <person name="Sun Q."/>
            <person name="Liu Z."/>
            <person name="Lyons E."/>
            <person name="Wicker T."/>
            <person name="Salzberg S.L."/>
            <person name="Devos K.M."/>
            <person name="Dvorak J."/>
        </authorList>
    </citation>
    <scope>NUCLEOTIDE SEQUENCE [LARGE SCALE GENOMIC DNA]</scope>
    <source>
        <strain evidence="1">cv. AL8/78</strain>
    </source>
</reference>
<keyword evidence="2" id="KW-1185">Reference proteome</keyword>
<organism evidence="1 2">
    <name type="scientific">Aegilops tauschii subsp. strangulata</name>
    <name type="common">Goatgrass</name>
    <dbReference type="NCBI Taxonomy" id="200361"/>
    <lineage>
        <taxon>Eukaryota</taxon>
        <taxon>Viridiplantae</taxon>
        <taxon>Streptophyta</taxon>
        <taxon>Embryophyta</taxon>
        <taxon>Tracheophyta</taxon>
        <taxon>Spermatophyta</taxon>
        <taxon>Magnoliopsida</taxon>
        <taxon>Liliopsida</taxon>
        <taxon>Poales</taxon>
        <taxon>Poaceae</taxon>
        <taxon>BOP clade</taxon>
        <taxon>Pooideae</taxon>
        <taxon>Triticodae</taxon>
        <taxon>Triticeae</taxon>
        <taxon>Triticinae</taxon>
        <taxon>Aegilops</taxon>
    </lineage>
</organism>
<evidence type="ECO:0000313" key="2">
    <source>
        <dbReference type="Proteomes" id="UP000015105"/>
    </source>
</evidence>
<evidence type="ECO:0000313" key="1">
    <source>
        <dbReference type="EnsemblPlants" id="AET6Gv20192300.6"/>
    </source>
</evidence>
<name>A0A453N314_AEGTS</name>
<reference evidence="1" key="5">
    <citation type="journal article" date="2021" name="G3 (Bethesda)">
        <title>Aegilops tauschii genome assembly Aet v5.0 features greater sequence contiguity and improved annotation.</title>
        <authorList>
            <person name="Wang L."/>
            <person name="Zhu T."/>
            <person name="Rodriguez J.C."/>
            <person name="Deal K.R."/>
            <person name="Dubcovsky J."/>
            <person name="McGuire P.E."/>
            <person name="Lux T."/>
            <person name="Spannagl M."/>
            <person name="Mayer K.F.X."/>
            <person name="Baldrich P."/>
            <person name="Meyers B.C."/>
            <person name="Huo N."/>
            <person name="Gu Y.Q."/>
            <person name="Zhou H."/>
            <person name="Devos K.M."/>
            <person name="Bennetzen J.L."/>
            <person name="Unver T."/>
            <person name="Budak H."/>
            <person name="Gulick P.J."/>
            <person name="Galiba G."/>
            <person name="Kalapos B."/>
            <person name="Nelson D.R."/>
            <person name="Li P."/>
            <person name="You F.M."/>
            <person name="Luo M.C."/>
            <person name="Dvorak J."/>
        </authorList>
    </citation>
    <scope>NUCLEOTIDE SEQUENCE [LARGE SCALE GENOMIC DNA]</scope>
    <source>
        <strain evidence="1">cv. AL8/78</strain>
    </source>
</reference>